<dbReference type="PANTHER" id="PTHR42877:SF11">
    <property type="entry name" value="MONOOXYGENASE, PUTATIVE (AFU_ORTHOLOGUE AFUA_6G13790)-RELATED"/>
    <property type="match status" value="1"/>
</dbReference>
<name>A0AAN4YIT5_ASPOZ</name>
<keyword evidence="4" id="KW-0274">FAD</keyword>
<evidence type="ECO:0000256" key="2">
    <source>
        <dbReference type="ARBA" id="ARBA00010139"/>
    </source>
</evidence>
<dbReference type="Gene3D" id="3.50.50.60">
    <property type="entry name" value="FAD/NAD(P)-binding domain"/>
    <property type="match status" value="3"/>
</dbReference>
<evidence type="ECO:0000313" key="6">
    <source>
        <dbReference type="EMBL" id="GMG28341.1"/>
    </source>
</evidence>
<dbReference type="InterPro" id="IPR036188">
    <property type="entry name" value="FAD/NAD-bd_sf"/>
</dbReference>
<evidence type="ECO:0000256" key="1">
    <source>
        <dbReference type="ARBA" id="ARBA00001974"/>
    </source>
</evidence>
<comment type="caution">
    <text evidence="6">The sequence shown here is derived from an EMBL/GenBank/DDBJ whole genome shotgun (WGS) entry which is preliminary data.</text>
</comment>
<dbReference type="PANTHER" id="PTHR42877">
    <property type="entry name" value="L-ORNITHINE N(5)-MONOOXYGENASE-RELATED"/>
    <property type="match status" value="1"/>
</dbReference>
<evidence type="ECO:0000256" key="3">
    <source>
        <dbReference type="ARBA" id="ARBA00022630"/>
    </source>
</evidence>
<evidence type="ECO:0000256" key="5">
    <source>
        <dbReference type="SAM" id="MobiDB-lite"/>
    </source>
</evidence>
<sequence length="450" mass="50803">MRRPEDASNENPVTSAGLVAQGQTPPNWVSVKEDVAFTPRKIKIICAGAGFGGLTLAHKIKHGLKLEGVVDFVIYEKNADVGGTWFENRYPGVACEYQPDAYTFLFEPNPNYSHFYAPGPEIEEYIQRTARKWNLYDNIELNSKVVEATWDEAAGKWKVKVEQNGVIKEDEAEVFVSASGPLRDESYEWKNKRVAVIGNGSSGVQCVAAMHSQVSKMVNYVRNPTWIASNFSGHLTRDGRNFAYTEEEKKKFREDPAAFFEMRKELENSVNQFAYGMMKDHTLNKLATEIATQQMQDRLKNSHDPSIALKMKPDFSPGCRRLTPCDGYLESFANPNTHMCWEAIDCITEKGIKTVDGKEEEFDLIVCATGFDTSFVPRWTMSGRDNATLDERWKHNPEAFFSVQVDGMPNYFIIGGPNFTVSNGSLLAGISFVCDYIMRWAQHMATHDIK</sequence>
<feature type="region of interest" description="Disordered" evidence="5">
    <location>
        <begin position="1"/>
        <end position="25"/>
    </location>
</feature>
<comment type="cofactor">
    <cofactor evidence="1">
        <name>FAD</name>
        <dbReference type="ChEBI" id="CHEBI:57692"/>
    </cofactor>
</comment>
<keyword evidence="3" id="KW-0285">Flavoprotein</keyword>
<accession>A0AAN4YIT5</accession>
<comment type="similarity">
    <text evidence="2">Belongs to the FAD-binding monooxygenase family.</text>
</comment>
<dbReference type="SUPFAM" id="SSF51905">
    <property type="entry name" value="FAD/NAD(P)-binding domain"/>
    <property type="match status" value="1"/>
</dbReference>
<evidence type="ECO:0000313" key="7">
    <source>
        <dbReference type="Proteomes" id="UP001165205"/>
    </source>
</evidence>
<dbReference type="EMBL" id="BSYA01000044">
    <property type="protein sequence ID" value="GMG28341.1"/>
    <property type="molecule type" value="Genomic_DNA"/>
</dbReference>
<organism evidence="6 7">
    <name type="scientific">Aspergillus oryzae</name>
    <name type="common">Yellow koji mold</name>
    <dbReference type="NCBI Taxonomy" id="5062"/>
    <lineage>
        <taxon>Eukaryota</taxon>
        <taxon>Fungi</taxon>
        <taxon>Dikarya</taxon>
        <taxon>Ascomycota</taxon>
        <taxon>Pezizomycotina</taxon>
        <taxon>Eurotiomycetes</taxon>
        <taxon>Eurotiomycetidae</taxon>
        <taxon>Eurotiales</taxon>
        <taxon>Aspergillaceae</taxon>
        <taxon>Aspergillus</taxon>
        <taxon>Aspergillus subgen. Circumdati</taxon>
    </lineage>
</organism>
<gene>
    <name evidence="6" type="ORF">Aory04_000478800</name>
</gene>
<dbReference type="Proteomes" id="UP001165205">
    <property type="component" value="Unassembled WGS sequence"/>
</dbReference>
<evidence type="ECO:0000256" key="4">
    <source>
        <dbReference type="ARBA" id="ARBA00022827"/>
    </source>
</evidence>
<dbReference type="InterPro" id="IPR051209">
    <property type="entry name" value="FAD-bind_Monooxygenase_sf"/>
</dbReference>
<dbReference type="AlphaFoldDB" id="A0AAN4YIT5"/>
<reference evidence="6" key="1">
    <citation type="submission" date="2023-04" db="EMBL/GenBank/DDBJ databases">
        <title>Aspergillus oryzae NBRC 4228.</title>
        <authorList>
            <person name="Ichikawa N."/>
            <person name="Sato H."/>
            <person name="Tonouchi N."/>
        </authorList>
    </citation>
    <scope>NUCLEOTIDE SEQUENCE</scope>
    <source>
        <strain evidence="6">NBRC 4228</strain>
    </source>
</reference>
<protein>
    <submittedName>
        <fullName evidence="6">Unnamed protein product</fullName>
    </submittedName>
</protein>
<dbReference type="Pfam" id="PF13450">
    <property type="entry name" value="NAD_binding_8"/>
    <property type="match status" value="1"/>
</dbReference>
<proteinExistence type="inferred from homology"/>